<dbReference type="KEGG" id="apak:AP3564_14205"/>
<gene>
    <name evidence="1" type="ORF">AP3564_14205</name>
</gene>
<dbReference type="AlphaFoldDB" id="A0A223E7M5"/>
<dbReference type="EMBL" id="CP017703">
    <property type="protein sequence ID" value="ASS91213.1"/>
    <property type="molecule type" value="Genomic_DNA"/>
</dbReference>
<organism evidence="1 2">
    <name type="scientific">Aeribacillus pallidus</name>
    <dbReference type="NCBI Taxonomy" id="33936"/>
    <lineage>
        <taxon>Bacteria</taxon>
        <taxon>Bacillati</taxon>
        <taxon>Bacillota</taxon>
        <taxon>Bacilli</taxon>
        <taxon>Bacillales</taxon>
        <taxon>Bacillaceae</taxon>
        <taxon>Aeribacillus</taxon>
    </lineage>
</organism>
<name>A0A223E7M5_9BACI</name>
<accession>A0A223E7M5</accession>
<evidence type="ECO:0000313" key="1">
    <source>
        <dbReference type="EMBL" id="ASS91213.1"/>
    </source>
</evidence>
<reference evidence="1 2" key="1">
    <citation type="submission" date="2016-10" db="EMBL/GenBank/DDBJ databases">
        <title>The whole genome sequencing and assembly of Aeribacillus pallidus KCTC3564 strain.</title>
        <authorList>
            <person name="Lee Y.-J."/>
            <person name="Park M.-K."/>
            <person name="Yi H."/>
            <person name="Bahn Y.-S."/>
            <person name="Kim J.F."/>
            <person name="Lee D.-W."/>
        </authorList>
    </citation>
    <scope>NUCLEOTIDE SEQUENCE [LARGE SCALE GENOMIC DNA]</scope>
    <source>
        <strain evidence="1 2">KCTC3564</strain>
    </source>
</reference>
<evidence type="ECO:0000313" key="2">
    <source>
        <dbReference type="Proteomes" id="UP000214606"/>
    </source>
</evidence>
<protein>
    <submittedName>
        <fullName evidence="1">Uncharacterized protein</fullName>
    </submittedName>
</protein>
<dbReference type="Proteomes" id="UP000214606">
    <property type="component" value="Chromosome"/>
</dbReference>
<proteinExistence type="predicted"/>
<sequence length="97" mass="11447">MNFCGFVTSKILHFRGEVLFYFVKNLVTLGLKNLQNARIFIFYSNKAYTTKWDVYLDGILFFCFGENGLCHVLRMELFLTCSLKKHIDYPVNFNNEI</sequence>